<dbReference type="EMBL" id="JBHRYD010000004">
    <property type="protein sequence ID" value="MFC3704467.1"/>
    <property type="molecule type" value="Genomic_DNA"/>
</dbReference>
<dbReference type="SUPFAM" id="SSF158668">
    <property type="entry name" value="MtlR-like"/>
    <property type="match status" value="1"/>
</dbReference>
<dbReference type="InterPro" id="IPR038026">
    <property type="entry name" value="MtlR-like_sf"/>
</dbReference>
<dbReference type="Proteomes" id="UP001595613">
    <property type="component" value="Unassembled WGS sequence"/>
</dbReference>
<reference evidence="2" key="1">
    <citation type="journal article" date="2019" name="Int. J. Syst. Evol. Microbiol.">
        <title>The Global Catalogue of Microorganisms (GCM) 10K type strain sequencing project: providing services to taxonomists for standard genome sequencing and annotation.</title>
        <authorList>
            <consortium name="The Broad Institute Genomics Platform"/>
            <consortium name="The Broad Institute Genome Sequencing Center for Infectious Disease"/>
            <person name="Wu L."/>
            <person name="Ma J."/>
        </authorList>
    </citation>
    <scope>NUCLEOTIDE SEQUENCE [LARGE SCALE GENOMIC DNA]</scope>
    <source>
        <strain evidence="2">KCTC 42281</strain>
    </source>
</reference>
<sequence length="163" mass="18396">MWAIPEDLNEQFEASTDRAAAIVGGAYVEECLLRALKWHLHKDTKHFDRLFHHSGPLSSFEMRIRIAVLVGLINGEFAHDLLIIKDVRNEFAHKLDLQSFDAQKISSWLNNLSLLTINRGFLALAEKRDPTPREIFQGAAGEAGGMLSARRPTMMPTPPTYRS</sequence>
<evidence type="ECO:0000313" key="2">
    <source>
        <dbReference type="Proteomes" id="UP001595613"/>
    </source>
</evidence>
<protein>
    <recommendedName>
        <fullName evidence="3">DUF4145 domain-containing protein</fullName>
    </recommendedName>
</protein>
<evidence type="ECO:0000313" key="1">
    <source>
        <dbReference type="EMBL" id="MFC3704467.1"/>
    </source>
</evidence>
<comment type="caution">
    <text evidence="1">The sequence shown here is derived from an EMBL/GenBank/DDBJ whole genome shotgun (WGS) entry which is preliminary data.</text>
</comment>
<name>A0ABV7WZS6_9HYPH</name>
<gene>
    <name evidence="1" type="ORF">ACFOOL_06840</name>
</gene>
<dbReference type="RefSeq" id="WP_380096095.1">
    <property type="nucleotide sequence ID" value="NZ_JBHRYD010000004.1"/>
</dbReference>
<evidence type="ECO:0008006" key="3">
    <source>
        <dbReference type="Google" id="ProtNLM"/>
    </source>
</evidence>
<dbReference type="PANTHER" id="PTHR37941:SF1">
    <property type="entry name" value="FUMARASE E-RELATED"/>
    <property type="match status" value="1"/>
</dbReference>
<dbReference type="Gene3D" id="1.20.120.330">
    <property type="entry name" value="Nucleotidyltransferases domain 2"/>
    <property type="match status" value="1"/>
</dbReference>
<proteinExistence type="predicted"/>
<dbReference type="PANTHER" id="PTHR37941">
    <property type="entry name" value="FUMARASE E-RELATED"/>
    <property type="match status" value="1"/>
</dbReference>
<keyword evidence="2" id="KW-1185">Reference proteome</keyword>
<dbReference type="InterPro" id="IPR007761">
    <property type="entry name" value="MtlR-like"/>
</dbReference>
<organism evidence="1 2">
    <name type="scientific">Devosia honganensis</name>
    <dbReference type="NCBI Taxonomy" id="1610527"/>
    <lineage>
        <taxon>Bacteria</taxon>
        <taxon>Pseudomonadati</taxon>
        <taxon>Pseudomonadota</taxon>
        <taxon>Alphaproteobacteria</taxon>
        <taxon>Hyphomicrobiales</taxon>
        <taxon>Devosiaceae</taxon>
        <taxon>Devosia</taxon>
    </lineage>
</organism>
<accession>A0ABV7WZS6</accession>